<proteinExistence type="inferred from homology"/>
<keyword evidence="2" id="KW-0285">Flavoprotein</keyword>
<dbReference type="InterPro" id="IPR025650">
    <property type="entry name" value="Alkyl-DHAP_Synthase"/>
</dbReference>
<dbReference type="Gene3D" id="3.30.70.3450">
    <property type="match status" value="1"/>
</dbReference>
<evidence type="ECO:0000256" key="4">
    <source>
        <dbReference type="SAM" id="MobiDB-lite"/>
    </source>
</evidence>
<dbReference type="Gene3D" id="3.30.300.330">
    <property type="match status" value="1"/>
</dbReference>
<dbReference type="EMBL" id="JWIO01000048">
    <property type="protein sequence ID" value="KLL09989.1"/>
    <property type="molecule type" value="Genomic_DNA"/>
</dbReference>
<evidence type="ECO:0000313" key="6">
    <source>
        <dbReference type="EMBL" id="KLL09989.1"/>
    </source>
</evidence>
<accession>A0ABR5EZW1</accession>
<gene>
    <name evidence="6" type="ORF">FrCorBMG51_21020</name>
</gene>
<dbReference type="Pfam" id="PF01565">
    <property type="entry name" value="FAD_binding_4"/>
    <property type="match status" value="1"/>
</dbReference>
<organism evidence="6 7">
    <name type="scientific">Protofrankia coriariae</name>
    <dbReference type="NCBI Taxonomy" id="1562887"/>
    <lineage>
        <taxon>Bacteria</taxon>
        <taxon>Bacillati</taxon>
        <taxon>Actinomycetota</taxon>
        <taxon>Actinomycetes</taxon>
        <taxon>Frankiales</taxon>
        <taxon>Frankiaceae</taxon>
        <taxon>Protofrankia</taxon>
    </lineage>
</organism>
<protein>
    <submittedName>
        <fullName evidence="6">Alkyldihydroxyacetonephosphate synthase</fullName>
    </submittedName>
</protein>
<dbReference type="InterPro" id="IPR016171">
    <property type="entry name" value="Vanillyl_alc_oxidase_C-sub2"/>
</dbReference>
<dbReference type="InterPro" id="IPR016166">
    <property type="entry name" value="FAD-bd_PCMH"/>
</dbReference>
<dbReference type="InterPro" id="IPR004113">
    <property type="entry name" value="FAD-bd_oxidored_4_C"/>
</dbReference>
<dbReference type="SUPFAM" id="SSF55103">
    <property type="entry name" value="FAD-linked oxidases, C-terminal domain"/>
    <property type="match status" value="1"/>
</dbReference>
<keyword evidence="7" id="KW-1185">Reference proteome</keyword>
<reference evidence="6 7" key="1">
    <citation type="submission" date="2014-12" db="EMBL/GenBank/DDBJ databases">
        <title>Frankia sp. BMG5.1 draft genome.</title>
        <authorList>
            <person name="Gtari M."/>
            <person name="Ghodhbane-Gtari F."/>
            <person name="Nouioui I."/>
            <person name="Ktari A."/>
            <person name="Hezbri K."/>
            <person name="Mimouni W."/>
            <person name="Sbissi I."/>
            <person name="Ayari A."/>
            <person name="Yamanaka T."/>
            <person name="Normand P."/>
            <person name="Tisa L.S."/>
            <person name="Boudabous A."/>
        </authorList>
    </citation>
    <scope>NUCLEOTIDE SEQUENCE [LARGE SCALE GENOMIC DNA]</scope>
    <source>
        <strain evidence="6 7">BMG5.1</strain>
    </source>
</reference>
<evidence type="ECO:0000256" key="1">
    <source>
        <dbReference type="ARBA" id="ARBA00008000"/>
    </source>
</evidence>
<evidence type="ECO:0000256" key="3">
    <source>
        <dbReference type="ARBA" id="ARBA00022827"/>
    </source>
</evidence>
<evidence type="ECO:0000259" key="5">
    <source>
        <dbReference type="PROSITE" id="PS51387"/>
    </source>
</evidence>
<dbReference type="Gene3D" id="3.30.465.10">
    <property type="match status" value="1"/>
</dbReference>
<dbReference type="InterPro" id="IPR036318">
    <property type="entry name" value="FAD-bd_PCMH-like_sf"/>
</dbReference>
<dbReference type="InterPro" id="IPR016169">
    <property type="entry name" value="FAD-bd_PCMH_sub2"/>
</dbReference>
<evidence type="ECO:0000313" key="7">
    <source>
        <dbReference type="Proteomes" id="UP000035425"/>
    </source>
</evidence>
<name>A0ABR5EZW1_9ACTN</name>
<dbReference type="PROSITE" id="PS51387">
    <property type="entry name" value="FAD_PCMH"/>
    <property type="match status" value="1"/>
</dbReference>
<feature type="region of interest" description="Disordered" evidence="4">
    <location>
        <begin position="447"/>
        <end position="471"/>
    </location>
</feature>
<dbReference type="PANTHER" id="PTHR46568:SF1">
    <property type="entry name" value="ALKYLDIHYDROXYACETONEPHOSPHATE SYNTHASE, PEROXISOMAL"/>
    <property type="match status" value="1"/>
</dbReference>
<sequence length="580" mass="59093">MTASTTNRSGTVWWGWGASDAHTPLAEDIRSLLEAAFAVARQDTPPVGLDELRLPASSLSVEASEALAGVVGPAWVRVDAGSRVRHCRGRSTADLLRLRAGDALDAPDAVVLPAGHDEVLAVLRVCARLRLAVVPFGGGTSVVGGLAPARDGFAGVVALDLARLDRLTAVDAESQVVTCEPGLRGPALEAALAAHGFTLGHRPQSWEYASVGGFAATRSSGQASAGYGRFDSLVVGLRIATPAGTWELGRAPASAAGPDLRQLALGSEGAFGVITQLRLRVRPLPAATHYEGWRLAGFAAGTAALRELAQRDLLPTVARLSDETETAAGLAGGGIGADAGGCRLIAGYEGEADWVAARRAAVAEVLGAAGGVPLGAEAGTQWVRGRFHGPYLRDALLDAGMFAETLETAGFWSALPGLYTRVRDTLVAALTAEQAVGQAADQAVRQAAGPPAGATAGPAGEAAAGPAGAGAGEAAAGGAPGLIMCHVSHVYPTGASLYFTVVCPGRDDPVARWRRVKAAASRAIVETGGTITHHHAVGVDHQPWLTAEIGDLGVAVLRAVKHTLDPDGILNPGVLVPRAT</sequence>
<evidence type="ECO:0000256" key="2">
    <source>
        <dbReference type="ARBA" id="ARBA00022630"/>
    </source>
</evidence>
<dbReference type="Pfam" id="PF02913">
    <property type="entry name" value="FAD-oxidase_C"/>
    <property type="match status" value="1"/>
</dbReference>
<dbReference type="InterPro" id="IPR016164">
    <property type="entry name" value="FAD-linked_Oxase-like_C"/>
</dbReference>
<dbReference type="PANTHER" id="PTHR46568">
    <property type="entry name" value="ALKYLDIHYDROXYACETONEPHOSPHATE SYNTHASE, PEROXISOMAL"/>
    <property type="match status" value="1"/>
</dbReference>
<dbReference type="SUPFAM" id="SSF56176">
    <property type="entry name" value="FAD-binding/transporter-associated domain-like"/>
    <property type="match status" value="1"/>
</dbReference>
<dbReference type="Proteomes" id="UP000035425">
    <property type="component" value="Unassembled WGS sequence"/>
</dbReference>
<comment type="similarity">
    <text evidence="1">Belongs to the FAD-binding oxidoreductase/transferase type 4 family.</text>
</comment>
<comment type="caution">
    <text evidence="6">The sequence shown here is derived from an EMBL/GenBank/DDBJ whole genome shotgun (WGS) entry which is preliminary data.</text>
</comment>
<feature type="domain" description="FAD-binding PCMH-type" evidence="5">
    <location>
        <begin position="103"/>
        <end position="284"/>
    </location>
</feature>
<keyword evidence="3" id="KW-0274">FAD</keyword>
<dbReference type="InterPro" id="IPR006094">
    <property type="entry name" value="Oxid_FAD_bind_N"/>
</dbReference>
<dbReference type="Gene3D" id="1.10.45.10">
    <property type="entry name" value="Vanillyl-alcohol Oxidase, Chain A, domain 4"/>
    <property type="match status" value="1"/>
</dbReference>